<dbReference type="SUPFAM" id="SSF144010">
    <property type="entry name" value="CofE-like"/>
    <property type="match status" value="1"/>
</dbReference>
<evidence type="ECO:0000256" key="5">
    <source>
        <dbReference type="ARBA" id="ARBA00022958"/>
    </source>
</evidence>
<gene>
    <name evidence="9" type="primary">cofE</name>
    <name evidence="9" type="ORF">AB4876_05285</name>
</gene>
<dbReference type="PANTHER" id="PTHR47917:SF1">
    <property type="entry name" value="COENZYME F420:L-GLUTAMATE LIGASE"/>
    <property type="match status" value="1"/>
</dbReference>
<dbReference type="InterPro" id="IPR008225">
    <property type="entry name" value="F420-0_g-glutamyl_ligase"/>
</dbReference>
<dbReference type="EC" id="6.3.2.31" evidence="9"/>
<keyword evidence="3" id="KW-0547">Nucleotide-binding</keyword>
<reference evidence="9 10" key="1">
    <citation type="journal article" date="2011" name="Int. J. Syst. Evol. Microbiol.">
        <title>Zhongshania antarctica gen. nov., sp. nov. and Zhongshania guokunii sp. nov., gammaproteobacteria respectively isolated from coastal attached (fast) ice and surface seawater of the Antarctic.</title>
        <authorList>
            <person name="Li H.J."/>
            <person name="Zhang X.Y."/>
            <person name="Chen C.X."/>
            <person name="Zhang Y.J."/>
            <person name="Gao Z.M."/>
            <person name="Yu Y."/>
            <person name="Chen X.L."/>
            <person name="Chen B."/>
            <person name="Zhang Y.Z."/>
        </authorList>
    </citation>
    <scope>NUCLEOTIDE SEQUENCE [LARGE SCALE GENOMIC DNA]</scope>
    <source>
        <strain evidence="9 10">ZS6-22T</strain>
    </source>
</reference>
<evidence type="ECO:0000313" key="9">
    <source>
        <dbReference type="EMBL" id="MEX1668315.1"/>
    </source>
</evidence>
<accession>A0ABV3U476</accession>
<keyword evidence="2" id="KW-0479">Metal-binding</keyword>
<name>A0ABV3U476_9GAMM</name>
<evidence type="ECO:0000256" key="1">
    <source>
        <dbReference type="ARBA" id="ARBA00022598"/>
    </source>
</evidence>
<dbReference type="EMBL" id="JBFRYA010000003">
    <property type="protein sequence ID" value="MEX1668315.1"/>
    <property type="molecule type" value="Genomic_DNA"/>
</dbReference>
<comment type="caution">
    <text evidence="9">The sequence shown here is derived from an EMBL/GenBank/DDBJ whole genome shotgun (WGS) entry which is preliminary data.</text>
</comment>
<proteinExistence type="predicted"/>
<evidence type="ECO:0000259" key="8">
    <source>
        <dbReference type="Pfam" id="PF01996"/>
    </source>
</evidence>
<dbReference type="Gene3D" id="3.30.1330.100">
    <property type="entry name" value="CofE-like"/>
    <property type="match status" value="1"/>
</dbReference>
<dbReference type="InterPro" id="IPR002847">
    <property type="entry name" value="F420-0_gamma-glut_ligase-dom"/>
</dbReference>
<keyword evidence="4" id="KW-0460">Magnesium</keyword>
<protein>
    <submittedName>
        <fullName evidence="9">Coenzyme F420-0:L-glutamate ligase</fullName>
        <ecNumber evidence="9">6.3.2.31</ecNumber>
    </submittedName>
</protein>
<dbReference type="Gene3D" id="3.90.1660.10">
    <property type="entry name" value="CofE-like domain"/>
    <property type="match status" value="1"/>
</dbReference>
<evidence type="ECO:0000256" key="4">
    <source>
        <dbReference type="ARBA" id="ARBA00022842"/>
    </source>
</evidence>
<evidence type="ECO:0000313" key="10">
    <source>
        <dbReference type="Proteomes" id="UP001557485"/>
    </source>
</evidence>
<sequence>MSTAHNAMTLYAVPSIPMIEPGDDLAQILVMALDAAGLPLQDGDLLVLAQKIVSKAEGRYVYLNGVEPSAEAITLAASCDKDPRHMEVLLGESQAVLRQRPGVVIVEHKLGYVHANAGIDRSNIAYDPENPRLLLLPENPDASAKALRAALYVKTGIQANIIINDSAGRAWRNGTVGFAIATAGFDALENRIGERDLFGRALEVTEVAVADELAAAASFMMGQGDEAIPLVLIRGANLRSSAAGSASLIRDREKDMFR</sequence>
<keyword evidence="10" id="KW-1185">Reference proteome</keyword>
<dbReference type="Proteomes" id="UP001557485">
    <property type="component" value="Unassembled WGS sequence"/>
</dbReference>
<evidence type="ECO:0000256" key="7">
    <source>
        <dbReference type="ARBA" id="ARBA00023211"/>
    </source>
</evidence>
<dbReference type="PANTHER" id="PTHR47917">
    <property type="match status" value="1"/>
</dbReference>
<feature type="domain" description="Coenzyme F420:L-glutamate ligase-like" evidence="8">
    <location>
        <begin position="16"/>
        <end position="235"/>
    </location>
</feature>
<keyword evidence="7" id="KW-0464">Manganese</keyword>
<dbReference type="Pfam" id="PF01996">
    <property type="entry name" value="F420_ligase"/>
    <property type="match status" value="1"/>
</dbReference>
<evidence type="ECO:0000256" key="3">
    <source>
        <dbReference type="ARBA" id="ARBA00022741"/>
    </source>
</evidence>
<keyword evidence="6" id="KW-0342">GTP-binding</keyword>
<organism evidence="9 10">
    <name type="scientific">Zhongshania guokunii</name>
    <dbReference type="NCBI Taxonomy" id="641783"/>
    <lineage>
        <taxon>Bacteria</taxon>
        <taxon>Pseudomonadati</taxon>
        <taxon>Pseudomonadota</taxon>
        <taxon>Gammaproteobacteria</taxon>
        <taxon>Cellvibrionales</taxon>
        <taxon>Spongiibacteraceae</taxon>
        <taxon>Zhongshania</taxon>
    </lineage>
</organism>
<evidence type="ECO:0000256" key="2">
    <source>
        <dbReference type="ARBA" id="ARBA00022723"/>
    </source>
</evidence>
<dbReference type="NCBIfam" id="TIGR01916">
    <property type="entry name" value="F420_cofE"/>
    <property type="match status" value="1"/>
</dbReference>
<evidence type="ECO:0000256" key="6">
    <source>
        <dbReference type="ARBA" id="ARBA00023134"/>
    </source>
</evidence>
<dbReference type="RefSeq" id="WP_368380601.1">
    <property type="nucleotide sequence ID" value="NZ_JBFRYA010000003.1"/>
</dbReference>
<keyword evidence="1 9" id="KW-0436">Ligase</keyword>
<keyword evidence="5" id="KW-0630">Potassium</keyword>
<dbReference type="GO" id="GO:0052618">
    <property type="term" value="F:coenzyme F420-0:L-glutamate ligase activity"/>
    <property type="evidence" value="ECO:0007669"/>
    <property type="project" value="UniProtKB-EC"/>
</dbReference>